<dbReference type="GO" id="GO:0004497">
    <property type="term" value="F:monooxygenase activity"/>
    <property type="evidence" value="ECO:0007669"/>
    <property type="project" value="UniProtKB-KW"/>
</dbReference>
<proteinExistence type="predicted"/>
<dbReference type="Proteomes" id="UP000610456">
    <property type="component" value="Unassembled WGS sequence"/>
</dbReference>
<dbReference type="InterPro" id="IPR011008">
    <property type="entry name" value="Dimeric_a/b-barrel"/>
</dbReference>
<accession>A0A918SKY9</accession>
<dbReference type="EMBL" id="BMXB01000017">
    <property type="protein sequence ID" value="GHA47395.1"/>
    <property type="molecule type" value="Genomic_DNA"/>
</dbReference>
<dbReference type="Pfam" id="PF03992">
    <property type="entry name" value="ABM"/>
    <property type="match status" value="1"/>
</dbReference>
<gene>
    <name evidence="2" type="primary">fjo15</name>
    <name evidence="2" type="ORF">GCM10007103_30410</name>
</gene>
<dbReference type="SUPFAM" id="SSF54909">
    <property type="entry name" value="Dimeric alpha+beta barrel"/>
    <property type="match status" value="1"/>
</dbReference>
<dbReference type="RefSeq" id="WP_189605649.1">
    <property type="nucleotide sequence ID" value="NZ_BMXB01000017.1"/>
</dbReference>
<dbReference type="InterPro" id="IPR007138">
    <property type="entry name" value="ABM_dom"/>
</dbReference>
<dbReference type="PROSITE" id="PS51725">
    <property type="entry name" value="ABM"/>
    <property type="match status" value="1"/>
</dbReference>
<reference evidence="2" key="1">
    <citation type="journal article" date="2014" name="Int. J. Syst. Evol. Microbiol.">
        <title>Complete genome sequence of Corynebacterium casei LMG S-19264T (=DSM 44701T), isolated from a smear-ripened cheese.</title>
        <authorList>
            <consortium name="US DOE Joint Genome Institute (JGI-PGF)"/>
            <person name="Walter F."/>
            <person name="Albersmeier A."/>
            <person name="Kalinowski J."/>
            <person name="Ruckert C."/>
        </authorList>
    </citation>
    <scope>NUCLEOTIDE SEQUENCE</scope>
    <source>
        <strain evidence="2">KCTC 12719</strain>
    </source>
</reference>
<keyword evidence="2" id="KW-0503">Monooxygenase</keyword>
<protein>
    <submittedName>
        <fullName evidence="2">Antibiotic biosynthesis monooxygenase</fullName>
    </submittedName>
</protein>
<dbReference type="AlphaFoldDB" id="A0A918SKY9"/>
<keyword evidence="3" id="KW-1185">Reference proteome</keyword>
<name>A0A918SKY9_9FLAO</name>
<keyword evidence="2" id="KW-0560">Oxidoreductase</keyword>
<evidence type="ECO:0000313" key="2">
    <source>
        <dbReference type="EMBL" id="GHA47395.1"/>
    </source>
</evidence>
<organism evidence="2 3">
    <name type="scientific">Salinimicrobium marinum</name>
    <dbReference type="NCBI Taxonomy" id="680283"/>
    <lineage>
        <taxon>Bacteria</taxon>
        <taxon>Pseudomonadati</taxon>
        <taxon>Bacteroidota</taxon>
        <taxon>Flavobacteriia</taxon>
        <taxon>Flavobacteriales</taxon>
        <taxon>Flavobacteriaceae</taxon>
        <taxon>Salinimicrobium</taxon>
    </lineage>
</organism>
<feature type="domain" description="ABM" evidence="1">
    <location>
        <begin position="2"/>
        <end position="91"/>
    </location>
</feature>
<evidence type="ECO:0000313" key="3">
    <source>
        <dbReference type="Proteomes" id="UP000610456"/>
    </source>
</evidence>
<dbReference type="Gene3D" id="3.30.70.100">
    <property type="match status" value="1"/>
</dbReference>
<reference evidence="2" key="2">
    <citation type="submission" date="2020-09" db="EMBL/GenBank/DDBJ databases">
        <authorList>
            <person name="Sun Q."/>
            <person name="Kim S."/>
        </authorList>
    </citation>
    <scope>NUCLEOTIDE SEQUENCE</scope>
    <source>
        <strain evidence="2">KCTC 12719</strain>
    </source>
</reference>
<evidence type="ECO:0000259" key="1">
    <source>
        <dbReference type="PROSITE" id="PS51725"/>
    </source>
</evidence>
<sequence>MLIRIVKMTFDPKEVENFQQLFDRNKNKIRSFEGCNHLELLRGKNDTNIFFTYSYWDDESALNEYRHSDLFNEVWAETKVLFSAKPEAWSVDRITTLE</sequence>
<comment type="caution">
    <text evidence="2">The sequence shown here is derived from an EMBL/GenBank/DDBJ whole genome shotgun (WGS) entry which is preliminary data.</text>
</comment>